<keyword evidence="2" id="KW-0217">Developmental protein</keyword>
<dbReference type="Pfam" id="PF00778">
    <property type="entry name" value="DIX"/>
    <property type="match status" value="1"/>
</dbReference>
<comment type="subcellular location">
    <subcellularLocation>
        <location evidence="1">Cytoplasm</location>
    </subcellularLocation>
</comment>
<organism evidence="7 8">
    <name type="scientific">Dreissena polymorpha</name>
    <name type="common">Zebra mussel</name>
    <name type="synonym">Mytilus polymorpha</name>
    <dbReference type="NCBI Taxonomy" id="45954"/>
    <lineage>
        <taxon>Eukaryota</taxon>
        <taxon>Metazoa</taxon>
        <taxon>Spiralia</taxon>
        <taxon>Lophotrochozoa</taxon>
        <taxon>Mollusca</taxon>
        <taxon>Bivalvia</taxon>
        <taxon>Autobranchia</taxon>
        <taxon>Heteroconchia</taxon>
        <taxon>Euheterodonta</taxon>
        <taxon>Imparidentia</taxon>
        <taxon>Neoheterodontei</taxon>
        <taxon>Myida</taxon>
        <taxon>Dreissenoidea</taxon>
        <taxon>Dreissenidae</taxon>
        <taxon>Dreissena</taxon>
    </lineage>
</organism>
<keyword evidence="8" id="KW-1185">Reference proteome</keyword>
<evidence type="ECO:0000256" key="4">
    <source>
        <dbReference type="ARBA" id="ARBA00022687"/>
    </source>
</evidence>
<dbReference type="FunFam" id="2.40.240.130:FF:000001">
    <property type="entry name" value="Segment polarity protein dishevelled homolog DVL-1"/>
    <property type="match status" value="1"/>
</dbReference>
<evidence type="ECO:0000256" key="3">
    <source>
        <dbReference type="ARBA" id="ARBA00022490"/>
    </source>
</evidence>
<dbReference type="InterPro" id="IPR001158">
    <property type="entry name" value="DIX"/>
</dbReference>
<reference evidence="7" key="2">
    <citation type="submission" date="2020-11" db="EMBL/GenBank/DDBJ databases">
        <authorList>
            <person name="McCartney M.A."/>
            <person name="Auch B."/>
            <person name="Kono T."/>
            <person name="Mallez S."/>
            <person name="Becker A."/>
            <person name="Gohl D.M."/>
            <person name="Silverstein K.A.T."/>
            <person name="Koren S."/>
            <person name="Bechman K.B."/>
            <person name="Herman A."/>
            <person name="Abrahante J.E."/>
            <person name="Garbe J."/>
        </authorList>
    </citation>
    <scope>NUCLEOTIDE SEQUENCE</scope>
    <source>
        <strain evidence="7">Duluth1</strain>
        <tissue evidence="7">Whole animal</tissue>
    </source>
</reference>
<accession>A0A9D4K1L6</accession>
<sequence length="57" mass="6787">MEEIKETKIIYHIDDEDTPYLIKLNIPADRVTLGDFKNALNRPNYKFFFKSMDDDFG</sequence>
<proteinExistence type="predicted"/>
<feature type="domain" description="DIX" evidence="6">
    <location>
        <begin position="4"/>
        <end position="57"/>
    </location>
</feature>
<evidence type="ECO:0000259" key="6">
    <source>
        <dbReference type="PROSITE" id="PS50841"/>
    </source>
</evidence>
<dbReference type="AlphaFoldDB" id="A0A9D4K1L6"/>
<dbReference type="PANTHER" id="PTHR10878">
    <property type="entry name" value="SEGMENT POLARITY PROTEIN DISHEVELLED"/>
    <property type="match status" value="1"/>
</dbReference>
<dbReference type="PANTHER" id="PTHR10878:SF25">
    <property type="entry name" value="SEGMENT POLARITY PROTEIN DISHEVELLED"/>
    <property type="match status" value="1"/>
</dbReference>
<dbReference type="SUPFAM" id="SSF54236">
    <property type="entry name" value="Ubiquitin-like"/>
    <property type="match status" value="1"/>
</dbReference>
<evidence type="ECO:0000313" key="8">
    <source>
        <dbReference type="Proteomes" id="UP000828390"/>
    </source>
</evidence>
<dbReference type="InterPro" id="IPR015506">
    <property type="entry name" value="Dsh/Dvl-rel"/>
</dbReference>
<gene>
    <name evidence="7" type="ORF">DPMN_130877</name>
</gene>
<evidence type="ECO:0000256" key="2">
    <source>
        <dbReference type="ARBA" id="ARBA00022473"/>
    </source>
</evidence>
<dbReference type="InterPro" id="IPR029071">
    <property type="entry name" value="Ubiquitin-like_domsf"/>
</dbReference>
<evidence type="ECO:0000256" key="1">
    <source>
        <dbReference type="ARBA" id="ARBA00004496"/>
    </source>
</evidence>
<evidence type="ECO:0000313" key="7">
    <source>
        <dbReference type="EMBL" id="KAH3828892.1"/>
    </source>
</evidence>
<dbReference type="PROSITE" id="PS50841">
    <property type="entry name" value="DIX"/>
    <property type="match status" value="1"/>
</dbReference>
<name>A0A9D4K1L6_DREPO</name>
<dbReference type="GO" id="GO:0005829">
    <property type="term" value="C:cytosol"/>
    <property type="evidence" value="ECO:0007669"/>
    <property type="project" value="TreeGrafter"/>
</dbReference>
<keyword evidence="3" id="KW-0963">Cytoplasm</keyword>
<dbReference type="Proteomes" id="UP000828390">
    <property type="component" value="Unassembled WGS sequence"/>
</dbReference>
<reference evidence="7" key="1">
    <citation type="journal article" date="2019" name="bioRxiv">
        <title>The Genome of the Zebra Mussel, Dreissena polymorpha: A Resource for Invasive Species Research.</title>
        <authorList>
            <person name="McCartney M.A."/>
            <person name="Auch B."/>
            <person name="Kono T."/>
            <person name="Mallez S."/>
            <person name="Zhang Y."/>
            <person name="Obille A."/>
            <person name="Becker A."/>
            <person name="Abrahante J.E."/>
            <person name="Garbe J."/>
            <person name="Badalamenti J.P."/>
            <person name="Herman A."/>
            <person name="Mangelson H."/>
            <person name="Liachko I."/>
            <person name="Sullivan S."/>
            <person name="Sone E.D."/>
            <person name="Koren S."/>
            <person name="Silverstein K.A.T."/>
            <person name="Beckman K.B."/>
            <person name="Gohl D.M."/>
        </authorList>
    </citation>
    <scope>NUCLEOTIDE SEQUENCE</scope>
    <source>
        <strain evidence="7">Duluth1</strain>
        <tissue evidence="7">Whole animal</tissue>
    </source>
</reference>
<dbReference type="InterPro" id="IPR038207">
    <property type="entry name" value="DIX_dom_sf"/>
</dbReference>
<comment type="caution">
    <text evidence="7">The sequence shown here is derived from an EMBL/GenBank/DDBJ whole genome shotgun (WGS) entry which is preliminary data.</text>
</comment>
<dbReference type="GO" id="GO:0005109">
    <property type="term" value="F:frizzled binding"/>
    <property type="evidence" value="ECO:0007669"/>
    <property type="project" value="TreeGrafter"/>
</dbReference>
<keyword evidence="4 5" id="KW-0879">Wnt signaling pathway</keyword>
<dbReference type="EMBL" id="JAIWYP010000005">
    <property type="protein sequence ID" value="KAH3828892.1"/>
    <property type="molecule type" value="Genomic_DNA"/>
</dbReference>
<protein>
    <recommendedName>
        <fullName evidence="6">DIX domain-containing protein</fullName>
    </recommendedName>
</protein>
<evidence type="ECO:0000256" key="5">
    <source>
        <dbReference type="PROSITE-ProRule" id="PRU00069"/>
    </source>
</evidence>
<dbReference type="Gene3D" id="2.40.240.130">
    <property type="match status" value="1"/>
</dbReference>
<dbReference type="SMART" id="SM00021">
    <property type="entry name" value="DAX"/>
    <property type="match status" value="1"/>
</dbReference>
<dbReference type="GO" id="GO:0060070">
    <property type="term" value="P:canonical Wnt signaling pathway"/>
    <property type="evidence" value="ECO:0007669"/>
    <property type="project" value="TreeGrafter"/>
</dbReference>